<feature type="region of interest" description="Disordered" evidence="1">
    <location>
        <begin position="91"/>
        <end position="139"/>
    </location>
</feature>
<protein>
    <submittedName>
        <fullName evidence="3">Uncharacterized protein</fullName>
    </submittedName>
</protein>
<dbReference type="EMBL" id="BAABDC010000001">
    <property type="protein sequence ID" value="GAA3691023.1"/>
    <property type="molecule type" value="Genomic_DNA"/>
</dbReference>
<feature type="transmembrane region" description="Helical" evidence="2">
    <location>
        <begin position="55"/>
        <end position="75"/>
    </location>
</feature>
<evidence type="ECO:0000256" key="2">
    <source>
        <dbReference type="SAM" id="Phobius"/>
    </source>
</evidence>
<reference evidence="4" key="1">
    <citation type="journal article" date="2019" name="Int. J. Syst. Evol. Microbiol.">
        <title>The Global Catalogue of Microorganisms (GCM) 10K type strain sequencing project: providing services to taxonomists for standard genome sequencing and annotation.</title>
        <authorList>
            <consortium name="The Broad Institute Genomics Platform"/>
            <consortium name="The Broad Institute Genome Sequencing Center for Infectious Disease"/>
            <person name="Wu L."/>
            <person name="Ma J."/>
        </authorList>
    </citation>
    <scope>NUCLEOTIDE SEQUENCE [LARGE SCALE GENOMIC DNA]</scope>
    <source>
        <strain evidence="4">JCM 17125</strain>
    </source>
</reference>
<accession>A0ABP7CL29</accession>
<name>A0ABP7CL29_9MICO</name>
<gene>
    <name evidence="3" type="ORF">GCM10022399_03530</name>
</gene>
<sequence>MSDDTTRGQGAAPEEGELQLRKALSTMNDLEPPHDDLFAQRALMRGRARTSRRRSTLLGAAAAVVVVGAVGGAWVSSNRASSSSASSAGAASAEVQKDSSGSAGADNGARSPQSLSGNGAPGAAPSFPSPRDTTRWFGTLSSPQTNAFTAIEPTVVSRWPEVFSGAYAVDAAGARVAVVVTRHDPELEAFVTRAMPSPTDVEFVVMSHSLEEKQKVAKEIVDQRMLWRSKGVQIIAVTQDARSDQVVVMADEGTSPGLIEQQYGDIVRVVPSSQTAPGKLPNGSTLPTMQP</sequence>
<evidence type="ECO:0000256" key="1">
    <source>
        <dbReference type="SAM" id="MobiDB-lite"/>
    </source>
</evidence>
<keyword evidence="4" id="KW-1185">Reference proteome</keyword>
<comment type="caution">
    <text evidence="3">The sequence shown here is derived from an EMBL/GenBank/DDBJ whole genome shotgun (WGS) entry which is preliminary data.</text>
</comment>
<organism evidence="3 4">
    <name type="scientific">Terrabacter ginsenosidimutans</name>
    <dbReference type="NCBI Taxonomy" id="490575"/>
    <lineage>
        <taxon>Bacteria</taxon>
        <taxon>Bacillati</taxon>
        <taxon>Actinomycetota</taxon>
        <taxon>Actinomycetes</taxon>
        <taxon>Micrococcales</taxon>
        <taxon>Intrasporangiaceae</taxon>
        <taxon>Terrabacter</taxon>
    </lineage>
</organism>
<keyword evidence="2" id="KW-0812">Transmembrane</keyword>
<dbReference type="Proteomes" id="UP001501468">
    <property type="component" value="Unassembled WGS sequence"/>
</dbReference>
<proteinExistence type="predicted"/>
<evidence type="ECO:0000313" key="3">
    <source>
        <dbReference type="EMBL" id="GAA3691023.1"/>
    </source>
</evidence>
<keyword evidence="2" id="KW-1133">Transmembrane helix</keyword>
<dbReference type="RefSeq" id="WP_344940644.1">
    <property type="nucleotide sequence ID" value="NZ_BAABDC010000001.1"/>
</dbReference>
<feature type="region of interest" description="Disordered" evidence="1">
    <location>
        <begin position="1"/>
        <end position="34"/>
    </location>
</feature>
<evidence type="ECO:0000313" key="4">
    <source>
        <dbReference type="Proteomes" id="UP001501468"/>
    </source>
</evidence>
<feature type="compositionally biased region" description="Low complexity" evidence="1">
    <location>
        <begin position="116"/>
        <end position="130"/>
    </location>
</feature>
<keyword evidence="2" id="KW-0472">Membrane</keyword>
<feature type="region of interest" description="Disordered" evidence="1">
    <location>
        <begin position="272"/>
        <end position="291"/>
    </location>
</feature>